<dbReference type="InterPro" id="IPR051126">
    <property type="entry name" value="Thiosulfate_sulfurtransferase"/>
</dbReference>
<protein>
    <submittedName>
        <fullName evidence="3">Sulfurtransferase</fullName>
    </submittedName>
</protein>
<dbReference type="PANTHER" id="PTHR43855">
    <property type="entry name" value="THIOSULFATE SULFURTRANSFERASE"/>
    <property type="match status" value="1"/>
</dbReference>
<dbReference type="Pfam" id="PF00581">
    <property type="entry name" value="Rhodanese"/>
    <property type="match status" value="2"/>
</dbReference>
<reference evidence="3" key="1">
    <citation type="journal article" date="2020" name="mSystems">
        <title>Genome- and Community-Level Interaction Insights into Carbon Utilization and Element Cycling Functions of Hydrothermarchaeota in Hydrothermal Sediment.</title>
        <authorList>
            <person name="Zhou Z."/>
            <person name="Liu Y."/>
            <person name="Xu W."/>
            <person name="Pan J."/>
            <person name="Luo Z.H."/>
            <person name="Li M."/>
        </authorList>
    </citation>
    <scope>NUCLEOTIDE SEQUENCE [LARGE SCALE GENOMIC DNA]</scope>
    <source>
        <strain evidence="3">SpSt-16</strain>
    </source>
</reference>
<dbReference type="SMART" id="SM00450">
    <property type="entry name" value="RHOD"/>
    <property type="match status" value="2"/>
</dbReference>
<evidence type="ECO:0000256" key="1">
    <source>
        <dbReference type="ARBA" id="ARBA00022737"/>
    </source>
</evidence>
<dbReference type="GO" id="GO:0016740">
    <property type="term" value="F:transferase activity"/>
    <property type="evidence" value="ECO:0007669"/>
    <property type="project" value="UniProtKB-KW"/>
</dbReference>
<gene>
    <name evidence="3" type="ORF">ENO77_03635</name>
</gene>
<keyword evidence="1" id="KW-0677">Repeat</keyword>
<keyword evidence="3" id="KW-0808">Transferase</keyword>
<dbReference type="InterPro" id="IPR001763">
    <property type="entry name" value="Rhodanese-like_dom"/>
</dbReference>
<dbReference type="PROSITE" id="PS50206">
    <property type="entry name" value="RHODANESE_3"/>
    <property type="match status" value="2"/>
</dbReference>
<feature type="domain" description="Rhodanese" evidence="2">
    <location>
        <begin position="163"/>
        <end position="278"/>
    </location>
</feature>
<name>A0A7C2ZNT2_9CREN</name>
<dbReference type="AlphaFoldDB" id="A0A7C2ZNT2"/>
<dbReference type="Gene3D" id="3.40.250.10">
    <property type="entry name" value="Rhodanese-like domain"/>
    <property type="match status" value="2"/>
</dbReference>
<sequence length="283" mass="31729">MARRIQPIVSTEWLEQNLDSPDLVIIDVRSKNDYNAGHIPKSVNIPFDPFKSAWSIVRDDLLLEIPPPEELFKTIGSAGITKDSLIVVVTKVDTPFSRADAVRVAVELIYAGLDNVAILDGGFNKWAKEGRKVTTEPFEPKPTQYAGTTRDYMFVSKQYVLERLGKVTLVDGRDPDVYFGLTTEPWGPIPGHIPTAKNLPVPWIWTPEGVFRPVDTLKRMFEGVVGPEKDKEIIAYCGVGGYAAVLWYVMTQILGYTNVKIYDGGYQEWLKPPQGPIAAFKWE</sequence>
<dbReference type="EMBL" id="DSGT01000009">
    <property type="protein sequence ID" value="HEW53239.1"/>
    <property type="molecule type" value="Genomic_DNA"/>
</dbReference>
<dbReference type="PANTHER" id="PTHR43855:SF1">
    <property type="entry name" value="THIOSULFATE SULFURTRANSFERASE"/>
    <property type="match status" value="1"/>
</dbReference>
<dbReference type="CDD" id="cd01448">
    <property type="entry name" value="TST_Repeat_1"/>
    <property type="match status" value="1"/>
</dbReference>
<dbReference type="SUPFAM" id="SSF52821">
    <property type="entry name" value="Rhodanese/Cell cycle control phosphatase"/>
    <property type="match status" value="2"/>
</dbReference>
<feature type="domain" description="Rhodanese" evidence="2">
    <location>
        <begin position="19"/>
        <end position="135"/>
    </location>
</feature>
<evidence type="ECO:0000259" key="2">
    <source>
        <dbReference type="PROSITE" id="PS50206"/>
    </source>
</evidence>
<organism evidence="3">
    <name type="scientific">Ignisphaera aggregans</name>
    <dbReference type="NCBI Taxonomy" id="334771"/>
    <lineage>
        <taxon>Archaea</taxon>
        <taxon>Thermoproteota</taxon>
        <taxon>Thermoprotei</taxon>
        <taxon>Desulfurococcales</taxon>
        <taxon>Desulfurococcaceae</taxon>
        <taxon>Ignisphaera</taxon>
    </lineage>
</organism>
<evidence type="ECO:0000313" key="3">
    <source>
        <dbReference type="EMBL" id="HEW53239.1"/>
    </source>
</evidence>
<dbReference type="InterPro" id="IPR036873">
    <property type="entry name" value="Rhodanese-like_dom_sf"/>
</dbReference>
<comment type="caution">
    <text evidence="3">The sequence shown here is derived from an EMBL/GenBank/DDBJ whole genome shotgun (WGS) entry which is preliminary data.</text>
</comment>
<dbReference type="CDD" id="cd01449">
    <property type="entry name" value="TST_Repeat_2"/>
    <property type="match status" value="1"/>
</dbReference>
<accession>A0A7C2ZNT2</accession>
<proteinExistence type="predicted"/>